<dbReference type="STRING" id="631454.N177_1049"/>
<keyword evidence="1" id="KW-0472">Membrane</keyword>
<name>V4RSS7_9HYPH</name>
<keyword evidence="1" id="KW-1133">Transmembrane helix</keyword>
<dbReference type="InterPro" id="IPR009937">
    <property type="entry name" value="Phage_holin_3_6"/>
</dbReference>
<dbReference type="OrthoDB" id="7997969at2"/>
<evidence type="ECO:0000313" key="3">
    <source>
        <dbReference type="Proteomes" id="UP000017819"/>
    </source>
</evidence>
<evidence type="ECO:0000313" key="2">
    <source>
        <dbReference type="EMBL" id="ESR26190.1"/>
    </source>
</evidence>
<dbReference type="Pfam" id="PF07332">
    <property type="entry name" value="Phage_holin_3_6"/>
    <property type="match status" value="1"/>
</dbReference>
<gene>
    <name evidence="2" type="ORF">N177_1049</name>
</gene>
<proteinExistence type="predicted"/>
<dbReference type="AlphaFoldDB" id="V4RSS7"/>
<protein>
    <recommendedName>
        <fullName evidence="4">Nutrient deprivation-induced protein</fullName>
    </recommendedName>
</protein>
<feature type="transmembrane region" description="Helical" evidence="1">
    <location>
        <begin position="50"/>
        <end position="76"/>
    </location>
</feature>
<keyword evidence="3" id="KW-1185">Reference proteome</keyword>
<organism evidence="2 3">
    <name type="scientific">Lutibaculum baratangense AMV1</name>
    <dbReference type="NCBI Taxonomy" id="631454"/>
    <lineage>
        <taxon>Bacteria</taxon>
        <taxon>Pseudomonadati</taxon>
        <taxon>Pseudomonadota</taxon>
        <taxon>Alphaproteobacteria</taxon>
        <taxon>Hyphomicrobiales</taxon>
        <taxon>Tepidamorphaceae</taxon>
        <taxon>Lutibaculum</taxon>
    </lineage>
</organism>
<accession>V4RSS7</accession>
<dbReference type="Proteomes" id="UP000017819">
    <property type="component" value="Unassembled WGS sequence"/>
</dbReference>
<comment type="caution">
    <text evidence="2">The sequence shown here is derived from an EMBL/GenBank/DDBJ whole genome shotgun (WGS) entry which is preliminary data.</text>
</comment>
<reference evidence="2 3" key="1">
    <citation type="journal article" date="2014" name="Genome Announc.">
        <title>Draft Genome Sequence of Lutibaculum baratangense Strain AMV1T, Isolated from a Mud Volcano in Andamans, India.</title>
        <authorList>
            <person name="Singh A."/>
            <person name="Sreenivas A."/>
            <person name="Sathyanarayana Reddy G."/>
            <person name="Pinnaka A.K."/>
            <person name="Shivaji S."/>
        </authorList>
    </citation>
    <scope>NUCLEOTIDE SEQUENCE [LARGE SCALE GENOMIC DNA]</scope>
    <source>
        <strain evidence="2 3">AMV1</strain>
    </source>
</reference>
<keyword evidence="1" id="KW-0812">Transmembrane</keyword>
<dbReference type="eggNOG" id="ENOG5032ZKH">
    <property type="taxonomic scope" value="Bacteria"/>
</dbReference>
<evidence type="ECO:0000256" key="1">
    <source>
        <dbReference type="SAM" id="Phobius"/>
    </source>
</evidence>
<dbReference type="RefSeq" id="WP_023431194.1">
    <property type="nucleotide sequence ID" value="NZ_AWXZ01000016.1"/>
</dbReference>
<feature type="transmembrane region" description="Helical" evidence="1">
    <location>
        <begin position="88"/>
        <end position="108"/>
    </location>
</feature>
<sequence length="139" mass="15159">MADTQGTAGAPRERVALHRLIGDTMRQSTDLVQLEIALFKEEMTENVTRLFVGLGLLVTGAIFAIVSLLLLVQAFVEWLATVLESESLAALITGGALLLIALALMLGGRSMMSLSKLRPSRTVRSVRRDTHMFTDRMSS</sequence>
<evidence type="ECO:0008006" key="4">
    <source>
        <dbReference type="Google" id="ProtNLM"/>
    </source>
</evidence>
<dbReference type="EMBL" id="AWXZ01000016">
    <property type="protein sequence ID" value="ESR26190.1"/>
    <property type="molecule type" value="Genomic_DNA"/>
</dbReference>